<evidence type="ECO:0000256" key="1">
    <source>
        <dbReference type="ARBA" id="ARBA00012856"/>
    </source>
</evidence>
<comment type="similarity">
    <text evidence="6">Belongs to the short-chain dehydrogenases/reductases (SDR) family. FolM subfamily.</text>
</comment>
<evidence type="ECO:0000313" key="13">
    <source>
        <dbReference type="Proteomes" id="UP000190064"/>
    </source>
</evidence>
<dbReference type="InterPro" id="IPR002347">
    <property type="entry name" value="SDR_fam"/>
</dbReference>
<dbReference type="NCBIfam" id="NF005066">
    <property type="entry name" value="PRK06483.1"/>
    <property type="match status" value="1"/>
</dbReference>
<dbReference type="EC" id="1.5.1.3" evidence="1"/>
<protein>
    <recommendedName>
        <fullName evidence="8">Dihydromonapterin reductase</fullName>
        <ecNumber evidence="1">1.5.1.3</ecNumber>
        <ecNumber evidence="7">1.5.1.50</ecNumber>
    </recommendedName>
    <alternativeName>
        <fullName evidence="9">Dihydrofolate reductase</fullName>
    </alternativeName>
</protein>
<dbReference type="PRINTS" id="PR00081">
    <property type="entry name" value="GDHRDH"/>
</dbReference>
<evidence type="ECO:0000256" key="7">
    <source>
        <dbReference type="ARBA" id="ARBA00039145"/>
    </source>
</evidence>
<dbReference type="PROSITE" id="PS00061">
    <property type="entry name" value="ADH_SHORT"/>
    <property type="match status" value="1"/>
</dbReference>
<keyword evidence="3" id="KW-0521">NADP</keyword>
<dbReference type="Proteomes" id="UP000190064">
    <property type="component" value="Unassembled WGS sequence"/>
</dbReference>
<keyword evidence="2" id="KW-0554">One-carbon metabolism</keyword>
<evidence type="ECO:0000256" key="6">
    <source>
        <dbReference type="ARBA" id="ARBA00038212"/>
    </source>
</evidence>
<evidence type="ECO:0000313" key="12">
    <source>
        <dbReference type="EMBL" id="OOV87408.1"/>
    </source>
</evidence>
<comment type="catalytic activity">
    <reaction evidence="10">
        <text>(6S)-5,6,7,8-tetrahydrofolate + NADP(+) = 7,8-dihydrofolate + NADPH + H(+)</text>
        <dbReference type="Rhea" id="RHEA:15009"/>
        <dbReference type="ChEBI" id="CHEBI:15378"/>
        <dbReference type="ChEBI" id="CHEBI:57451"/>
        <dbReference type="ChEBI" id="CHEBI:57453"/>
        <dbReference type="ChEBI" id="CHEBI:57783"/>
        <dbReference type="ChEBI" id="CHEBI:58349"/>
        <dbReference type="EC" id="1.5.1.3"/>
    </reaction>
</comment>
<keyword evidence="13" id="KW-1185">Reference proteome</keyword>
<evidence type="ECO:0000256" key="8">
    <source>
        <dbReference type="ARBA" id="ARBA00039631"/>
    </source>
</evidence>
<proteinExistence type="inferred from homology"/>
<dbReference type="PANTHER" id="PTHR43639:SF6">
    <property type="entry name" value="DIHYDROMONAPTERIN REDUCTASE"/>
    <property type="match status" value="1"/>
</dbReference>
<dbReference type="AlphaFoldDB" id="A0A1T1HC13"/>
<dbReference type="PANTHER" id="PTHR43639">
    <property type="entry name" value="OXIDOREDUCTASE, SHORT-CHAIN DEHYDROGENASE/REDUCTASE FAMILY (AFU_ORTHOLOGUE AFUA_5G02870)"/>
    <property type="match status" value="1"/>
</dbReference>
<dbReference type="SUPFAM" id="SSF51735">
    <property type="entry name" value="NAD(P)-binding Rossmann-fold domains"/>
    <property type="match status" value="1"/>
</dbReference>
<evidence type="ECO:0000256" key="3">
    <source>
        <dbReference type="ARBA" id="ARBA00022857"/>
    </source>
</evidence>
<reference evidence="12" key="1">
    <citation type="submission" date="2017-02" db="EMBL/GenBank/DDBJ databases">
        <title>Draft Genome Sequence of the Salt Water Bacterium Oceanospirillum linum ATCC 11336.</title>
        <authorList>
            <person name="Trachtenberg A.M."/>
            <person name="Carney J.G."/>
            <person name="Linnane J.D."/>
            <person name="Rheaume B.A."/>
            <person name="Pitts N.L."/>
            <person name="Mykles D.L."/>
            <person name="Maclea K.S."/>
        </authorList>
    </citation>
    <scope>NUCLEOTIDE SEQUENCE [LARGE SCALE GENOMIC DNA]</scope>
    <source>
        <strain evidence="12">ATCC 11336</strain>
    </source>
</reference>
<accession>A0A1T1HC13</accession>
<comment type="catalytic activity">
    <reaction evidence="11">
        <text>7,8-dihydromonapterin + NADPH + H(+) = 5,6,7,8-tetrahydromonapterin + NADP(+)</text>
        <dbReference type="Rhea" id="RHEA:34847"/>
        <dbReference type="ChEBI" id="CHEBI:15378"/>
        <dbReference type="ChEBI" id="CHEBI:57783"/>
        <dbReference type="ChEBI" id="CHEBI:58349"/>
        <dbReference type="ChEBI" id="CHEBI:71175"/>
        <dbReference type="ChEBI" id="CHEBI:71177"/>
        <dbReference type="EC" id="1.5.1.50"/>
    </reaction>
</comment>
<dbReference type="Pfam" id="PF13561">
    <property type="entry name" value="adh_short_C2"/>
    <property type="match status" value="1"/>
</dbReference>
<evidence type="ECO:0000256" key="10">
    <source>
        <dbReference type="ARBA" id="ARBA00048873"/>
    </source>
</evidence>
<evidence type="ECO:0000256" key="4">
    <source>
        <dbReference type="ARBA" id="ARBA00023002"/>
    </source>
</evidence>
<sequence length="241" mass="26029">MRAPVLITGGGRRLGRHAAEALADQGQSVIITYRTERSDLEQLRAKGVTTLKADFSDQAGILDFIACLKRETSCLRAIIHNASDWLPDQKGVDNASLSQAADNFHHLFSVHMLAPFLINQACQPLLLAHNGPRDIVHLSDAVVCKGSKKHGAYVATKAGLESLTQSFAAGFAPDIKVNAIAPALIMFQPDDDAEYRKKALKKSALQIEPGADVITQTIHYILNNPYLTGVVLPVEGGRSVI</sequence>
<dbReference type="GO" id="GO:0006730">
    <property type="term" value="P:one-carbon metabolic process"/>
    <property type="evidence" value="ECO:0007669"/>
    <property type="project" value="UniProtKB-KW"/>
</dbReference>
<comment type="function">
    <text evidence="5">Catalyzes the reduction of dihydromonapterin to tetrahydromonapterin. Also has lower activity with dihydrofolate.</text>
</comment>
<comment type="caution">
    <text evidence="12">The sequence shown here is derived from an EMBL/GenBank/DDBJ whole genome shotgun (WGS) entry which is preliminary data.</text>
</comment>
<dbReference type="EC" id="1.5.1.50" evidence="7"/>
<evidence type="ECO:0000256" key="9">
    <source>
        <dbReference type="ARBA" id="ARBA00042299"/>
    </source>
</evidence>
<organism evidence="12 13">
    <name type="scientific">Oceanospirillum linum</name>
    <dbReference type="NCBI Taxonomy" id="966"/>
    <lineage>
        <taxon>Bacteria</taxon>
        <taxon>Pseudomonadati</taxon>
        <taxon>Pseudomonadota</taxon>
        <taxon>Gammaproteobacteria</taxon>
        <taxon>Oceanospirillales</taxon>
        <taxon>Oceanospirillaceae</taxon>
        <taxon>Oceanospirillum</taxon>
    </lineage>
</organism>
<dbReference type="Gene3D" id="3.40.50.720">
    <property type="entry name" value="NAD(P)-binding Rossmann-like Domain"/>
    <property type="match status" value="1"/>
</dbReference>
<dbReference type="InterPro" id="IPR036291">
    <property type="entry name" value="NAD(P)-bd_dom_sf"/>
</dbReference>
<keyword evidence="4" id="KW-0560">Oxidoreductase</keyword>
<dbReference type="InterPro" id="IPR020904">
    <property type="entry name" value="Sc_DH/Rdtase_CS"/>
</dbReference>
<gene>
    <name evidence="12" type="ORF">BTA35_0208925</name>
</gene>
<evidence type="ECO:0000256" key="5">
    <source>
        <dbReference type="ARBA" id="ARBA00037508"/>
    </source>
</evidence>
<dbReference type="STRING" id="966.BTA35_0208925"/>
<name>A0A1T1HC13_OCELI</name>
<evidence type="ECO:0000256" key="2">
    <source>
        <dbReference type="ARBA" id="ARBA00022563"/>
    </source>
</evidence>
<evidence type="ECO:0000256" key="11">
    <source>
        <dbReference type="ARBA" id="ARBA00049376"/>
    </source>
</evidence>
<dbReference type="EMBL" id="MTSD02000003">
    <property type="protein sequence ID" value="OOV87408.1"/>
    <property type="molecule type" value="Genomic_DNA"/>
</dbReference>
<dbReference type="GO" id="GO:0004146">
    <property type="term" value="F:dihydrofolate reductase activity"/>
    <property type="evidence" value="ECO:0007669"/>
    <property type="project" value="UniProtKB-EC"/>
</dbReference>